<reference evidence="3" key="2">
    <citation type="journal article" date="2018" name="Environ. Sci. Technol.">
        <title>The Toxicogenome of Hyalella azteca: A Model for Sediment Ecotoxicology and Evolutionary Toxicology.</title>
        <authorList>
            <person name="Poynton H.C."/>
            <person name="Hasenbein S."/>
            <person name="Benoit J.B."/>
            <person name="Sepulveda M.S."/>
            <person name="Poelchau M.F."/>
            <person name="Hughes D.S.T."/>
            <person name="Murali S.C."/>
            <person name="Chen S."/>
            <person name="Glastad K.M."/>
            <person name="Goodisman M.A.D."/>
            <person name="Werren J.H."/>
            <person name="Vineis J.H."/>
            <person name="Bowen J.L."/>
            <person name="Friedrich M."/>
            <person name="Jones J."/>
            <person name="Robertson H.M."/>
            <person name="Feyereisen R."/>
            <person name="Mechler-Hickson A."/>
            <person name="Mathers N."/>
            <person name="Lee C.E."/>
            <person name="Colbourne J.K."/>
            <person name="Biales A."/>
            <person name="Johnston J.S."/>
            <person name="Wellborn G.A."/>
            <person name="Rosendale A.J."/>
            <person name="Cridge A.G."/>
            <person name="Munoz-Torres M.C."/>
            <person name="Bain P.A."/>
            <person name="Manny A.R."/>
            <person name="Major K.M."/>
            <person name="Lambert F.N."/>
            <person name="Vulpe C.D."/>
            <person name="Tuck P."/>
            <person name="Blalock B.J."/>
            <person name="Lin Y.Y."/>
            <person name="Smith M.E."/>
            <person name="Ochoa-Acuna H."/>
            <person name="Chen M.M."/>
            <person name="Childers C.P."/>
            <person name="Qu J."/>
            <person name="Dugan S."/>
            <person name="Lee S.L."/>
            <person name="Chao H."/>
            <person name="Dinh H."/>
            <person name="Han Y."/>
            <person name="Doddapaneni H."/>
            <person name="Worley K.C."/>
            <person name="Muzny D.M."/>
            <person name="Gibbs R.A."/>
            <person name="Richards S."/>
        </authorList>
    </citation>
    <scope>NUCLEOTIDE SEQUENCE</scope>
    <source>
        <strain evidence="3">HAZT.00-mixed</strain>
        <tissue evidence="3">Whole organism</tissue>
    </source>
</reference>
<dbReference type="PANTHER" id="PTHR47331">
    <property type="entry name" value="PHD-TYPE DOMAIN-CONTAINING PROTEIN"/>
    <property type="match status" value="1"/>
</dbReference>
<accession>A0A6A0H826</accession>
<organism evidence="3">
    <name type="scientific">Hyalella azteca</name>
    <name type="common">Amphipod</name>
    <dbReference type="NCBI Taxonomy" id="294128"/>
    <lineage>
        <taxon>Eukaryota</taxon>
        <taxon>Metazoa</taxon>
        <taxon>Ecdysozoa</taxon>
        <taxon>Arthropoda</taxon>
        <taxon>Crustacea</taxon>
        <taxon>Multicrustacea</taxon>
        <taxon>Malacostraca</taxon>
        <taxon>Eumalacostraca</taxon>
        <taxon>Peracarida</taxon>
        <taxon>Amphipoda</taxon>
        <taxon>Senticaudata</taxon>
        <taxon>Talitrida</taxon>
        <taxon>Talitroidea</taxon>
        <taxon>Hyalellidae</taxon>
        <taxon>Hyalella</taxon>
    </lineage>
</organism>
<feature type="region of interest" description="Disordered" evidence="2">
    <location>
        <begin position="55"/>
        <end position="76"/>
    </location>
</feature>
<dbReference type="OrthoDB" id="7555193at2759"/>
<reference evidence="3" key="1">
    <citation type="submission" date="2014-08" db="EMBL/GenBank/DDBJ databases">
        <authorList>
            <person name="Murali S."/>
            <person name="Richards S."/>
            <person name="Bandaranaike D."/>
            <person name="Bellair M."/>
            <person name="Blankenburg K."/>
            <person name="Chao H."/>
            <person name="Dinh H."/>
            <person name="Doddapaneni H."/>
            <person name="Dugan-Rocha S."/>
            <person name="Elkadiri S."/>
            <person name="Gnanaolivu R."/>
            <person name="Hughes D."/>
            <person name="Lee S."/>
            <person name="Li M."/>
            <person name="Ming W."/>
            <person name="Munidasa M."/>
            <person name="Muniz J."/>
            <person name="Nguyen L."/>
            <person name="Osuji N."/>
            <person name="Pu L.-L."/>
            <person name="Puazo M."/>
            <person name="Skinner E."/>
            <person name="Qu C."/>
            <person name="Quiroz J."/>
            <person name="Raj R."/>
            <person name="Weissenberger G."/>
            <person name="Xin Y."/>
            <person name="Zou X."/>
            <person name="Han Y."/>
            <person name="Worley K."/>
            <person name="Muzny D."/>
            <person name="Gibbs R."/>
        </authorList>
    </citation>
    <scope>NUCLEOTIDE SEQUENCE</scope>
    <source>
        <strain evidence="3">HAZT.00-mixed</strain>
        <tissue evidence="3">Whole organism</tissue>
    </source>
</reference>
<dbReference type="PANTHER" id="PTHR47331:SF4">
    <property type="entry name" value="PEPTIDASE S1 DOMAIN-CONTAINING PROTEIN"/>
    <property type="match status" value="1"/>
</dbReference>
<name>A0A6A0H826_HYAAZ</name>
<reference evidence="3" key="3">
    <citation type="submission" date="2019-06" db="EMBL/GenBank/DDBJ databases">
        <authorList>
            <person name="Poynton C."/>
            <person name="Hasenbein S."/>
            <person name="Benoit J.B."/>
            <person name="Sepulveda M.S."/>
            <person name="Poelchau M.F."/>
            <person name="Murali S.C."/>
            <person name="Chen S."/>
            <person name="Glastad K.M."/>
            <person name="Werren J.H."/>
            <person name="Vineis J.H."/>
            <person name="Bowen J.L."/>
            <person name="Friedrich M."/>
            <person name="Jones J."/>
            <person name="Robertson H.M."/>
            <person name="Feyereisen R."/>
            <person name="Mechler-Hickson A."/>
            <person name="Mathers N."/>
            <person name="Lee C.E."/>
            <person name="Colbourne J.K."/>
            <person name="Biales A."/>
            <person name="Johnston J.S."/>
            <person name="Wellborn G.A."/>
            <person name="Rosendale A.J."/>
            <person name="Cridge A.G."/>
            <person name="Munoz-Torres M.C."/>
            <person name="Bain P.A."/>
            <person name="Manny A.R."/>
            <person name="Major K.M."/>
            <person name="Lambert F.N."/>
            <person name="Vulpe C.D."/>
            <person name="Tuck P."/>
            <person name="Blalock B.J."/>
            <person name="Lin Y.-Y."/>
            <person name="Smith M.E."/>
            <person name="Ochoa-Acuna H."/>
            <person name="Chen M.-J.M."/>
            <person name="Childers C.P."/>
            <person name="Qu J."/>
            <person name="Dugan S."/>
            <person name="Lee S.L."/>
            <person name="Chao H."/>
            <person name="Dinh H."/>
            <person name="Han Y."/>
            <person name="Doddapaneni H."/>
            <person name="Worley K.C."/>
            <person name="Muzny D.M."/>
            <person name="Gibbs R.A."/>
            <person name="Richards S."/>
        </authorList>
    </citation>
    <scope>NUCLEOTIDE SEQUENCE</scope>
    <source>
        <strain evidence="3">HAZT.00-mixed</strain>
        <tissue evidence="3">Whole organism</tissue>
    </source>
</reference>
<dbReference type="EMBL" id="JQDR03005455">
    <property type="protein sequence ID" value="KAA0201414.1"/>
    <property type="molecule type" value="Genomic_DNA"/>
</dbReference>
<protein>
    <submittedName>
        <fullName evidence="3">Uncharacterized protein</fullName>
    </submittedName>
</protein>
<gene>
    <name evidence="3" type="ORF">HAZT_HAZT003442</name>
</gene>
<sequence length="356" mass="40395">MHRTPPYGDVDNLLESCDSQELIEWVNPHKDRIDSFRGRVEGLLASHRGIDVARSIKSGSSRSGHSQRSCASNTSSARIRLAEKKAKTIADKQVLEKAKALECEELALKREQARLEDFKRRVEVERAEIENKVLEAELDKIDSGSSIGRRSSVYLMDDAARSTQGCGGTKSGSWCSRSTVILFYRFCRQNEISSNLIVNQQQNFLPKRDLQTFDGSDVTEFGVFMRKFDKIIETRCSDPWDRLSYLEQFTAGEAQKLVKSCINDDPDLAYRQARTLLREEFGTEFKVTHAYLERLKEDVNFGDLVAFIREEVALLKQPLFGQIADPQSATKDKINKTRVITTTLPRHEAPGALRLL</sequence>
<comment type="caution">
    <text evidence="3">The sequence shown here is derived from an EMBL/GenBank/DDBJ whole genome shotgun (WGS) entry which is preliminary data.</text>
</comment>
<keyword evidence="1" id="KW-0175">Coiled coil</keyword>
<feature type="coiled-coil region" evidence="1">
    <location>
        <begin position="101"/>
        <end position="144"/>
    </location>
</feature>
<feature type="compositionally biased region" description="Low complexity" evidence="2">
    <location>
        <begin position="55"/>
        <end position="72"/>
    </location>
</feature>
<evidence type="ECO:0000256" key="1">
    <source>
        <dbReference type="SAM" id="Coils"/>
    </source>
</evidence>
<dbReference type="AlphaFoldDB" id="A0A6A0H826"/>
<evidence type="ECO:0000256" key="2">
    <source>
        <dbReference type="SAM" id="MobiDB-lite"/>
    </source>
</evidence>
<dbReference type="Proteomes" id="UP000711488">
    <property type="component" value="Unassembled WGS sequence"/>
</dbReference>
<evidence type="ECO:0000313" key="3">
    <source>
        <dbReference type="EMBL" id="KAA0201414.1"/>
    </source>
</evidence>
<proteinExistence type="predicted"/>